<name>A0A655RLV8_VIBCL</name>
<gene>
    <name evidence="1" type="ORF">ERS013165_03139</name>
</gene>
<organism evidence="1 2">
    <name type="scientific">Vibrio cholerae</name>
    <dbReference type="NCBI Taxonomy" id="666"/>
    <lineage>
        <taxon>Bacteria</taxon>
        <taxon>Pseudomonadati</taxon>
        <taxon>Pseudomonadota</taxon>
        <taxon>Gammaproteobacteria</taxon>
        <taxon>Vibrionales</taxon>
        <taxon>Vibrionaceae</taxon>
        <taxon>Vibrio</taxon>
    </lineage>
</organism>
<accession>A0A655RLV8</accession>
<sequence length="60" mass="6317">MFLLESFSIKAGFWAGQIKLTSVAPSLRRAISSSEGALTLRISGQAQISSREPIVAPAAV</sequence>
<dbReference type="EMBL" id="CWOW01000019">
    <property type="protein sequence ID" value="CSB03035.1"/>
    <property type="molecule type" value="Genomic_DNA"/>
</dbReference>
<evidence type="ECO:0000313" key="2">
    <source>
        <dbReference type="Proteomes" id="UP000044806"/>
    </source>
</evidence>
<dbReference type="Proteomes" id="UP000044806">
    <property type="component" value="Unassembled WGS sequence"/>
</dbReference>
<evidence type="ECO:0000313" key="1">
    <source>
        <dbReference type="EMBL" id="CSB03035.1"/>
    </source>
</evidence>
<dbReference type="AlphaFoldDB" id="A0A655RLV8"/>
<reference evidence="1 2" key="1">
    <citation type="submission" date="2015-07" db="EMBL/GenBank/DDBJ databases">
        <authorList>
            <consortium name="Pathogen Informatics"/>
        </authorList>
    </citation>
    <scope>NUCLEOTIDE SEQUENCE [LARGE SCALE GENOMIC DNA]</scope>
    <source>
        <strain evidence="1 2">A51</strain>
    </source>
</reference>
<proteinExistence type="predicted"/>
<protein>
    <submittedName>
        <fullName evidence="1">Uncharacterized protein</fullName>
    </submittedName>
</protein>